<dbReference type="Proteomes" id="UP000070400">
    <property type="component" value="Unassembled WGS sequence"/>
</dbReference>
<reference evidence="1 2" key="1">
    <citation type="journal article" date="2016" name="Sci. Rep.">
        <title>Metabolic traits of an uncultured archaeal lineage -MSBL1- from brine pools of the Red Sea.</title>
        <authorList>
            <person name="Mwirichia R."/>
            <person name="Alam I."/>
            <person name="Rashid M."/>
            <person name="Vinu M."/>
            <person name="Ba-Alawi W."/>
            <person name="Anthony Kamau A."/>
            <person name="Kamanda Ngugi D."/>
            <person name="Goker M."/>
            <person name="Klenk H.P."/>
            <person name="Bajic V."/>
            <person name="Stingl U."/>
        </authorList>
    </citation>
    <scope>NUCLEOTIDE SEQUENCE [LARGE SCALE GENOMIC DNA]</scope>
    <source>
        <strain evidence="1">SCGC-AAA261D19</strain>
    </source>
</reference>
<comment type="caution">
    <text evidence="1">The sequence shown here is derived from an EMBL/GenBank/DDBJ whole genome shotgun (WGS) entry which is preliminary data.</text>
</comment>
<proteinExistence type="predicted"/>
<dbReference type="AlphaFoldDB" id="A0A133V6W4"/>
<evidence type="ECO:0000313" key="2">
    <source>
        <dbReference type="Proteomes" id="UP000070400"/>
    </source>
</evidence>
<accession>A0A133V6W4</accession>
<protein>
    <recommendedName>
        <fullName evidence="3">IS1 family transposase</fullName>
    </recommendedName>
</protein>
<organism evidence="1 2">
    <name type="scientific">candidate division MSBL1 archaeon SCGC-AAA261D19</name>
    <dbReference type="NCBI Taxonomy" id="1698273"/>
    <lineage>
        <taxon>Archaea</taxon>
        <taxon>Methanobacteriati</taxon>
        <taxon>Methanobacteriota</taxon>
        <taxon>candidate division MSBL1</taxon>
    </lineage>
</organism>
<sequence>MSQAESSEVKVECGRYYLAVKDVSSAVEGLSEGEGCPKCGLDDQVIKKGFRYNQSGPVQRYKCKRCGVKFVKRTAFVGMKNKAKVVATALDLYFRGLSLRQVAEHLETSH</sequence>
<feature type="non-terminal residue" evidence="1">
    <location>
        <position position="110"/>
    </location>
</feature>
<gene>
    <name evidence="1" type="ORF">AKJ43_02295</name>
</gene>
<evidence type="ECO:0008006" key="3">
    <source>
        <dbReference type="Google" id="ProtNLM"/>
    </source>
</evidence>
<keyword evidence="2" id="KW-1185">Reference proteome</keyword>
<dbReference type="EMBL" id="LHXX01000022">
    <property type="protein sequence ID" value="KXB02194.1"/>
    <property type="molecule type" value="Genomic_DNA"/>
</dbReference>
<name>A0A133V6W4_9EURY</name>
<evidence type="ECO:0000313" key="1">
    <source>
        <dbReference type="EMBL" id="KXB02194.1"/>
    </source>
</evidence>